<proteinExistence type="predicted"/>
<evidence type="ECO:0000256" key="1">
    <source>
        <dbReference type="ARBA" id="ARBA00022737"/>
    </source>
</evidence>
<dbReference type="PROSITE" id="PS51125">
    <property type="entry name" value="NHL"/>
    <property type="match status" value="1"/>
</dbReference>
<dbReference type="AlphaFoldDB" id="A0A9X1AJI1"/>
<dbReference type="Proteomes" id="UP001138757">
    <property type="component" value="Unassembled WGS sequence"/>
</dbReference>
<evidence type="ECO:0000313" key="3">
    <source>
        <dbReference type="EMBL" id="MBT2185634.1"/>
    </source>
</evidence>
<comment type="caution">
    <text evidence="3">The sequence shown here is derived from an EMBL/GenBank/DDBJ whole genome shotgun (WGS) entry which is preliminary data.</text>
</comment>
<keyword evidence="1" id="KW-0677">Repeat</keyword>
<dbReference type="Gene3D" id="2.70.70.10">
    <property type="entry name" value="Glucose Permease (Domain IIA)"/>
    <property type="match status" value="1"/>
</dbReference>
<dbReference type="Gene3D" id="2.120.10.30">
    <property type="entry name" value="TolB, C-terminal domain"/>
    <property type="match status" value="3"/>
</dbReference>
<evidence type="ECO:0000256" key="2">
    <source>
        <dbReference type="PROSITE-ProRule" id="PRU00504"/>
    </source>
</evidence>
<dbReference type="RefSeq" id="WP_214621372.1">
    <property type="nucleotide sequence ID" value="NZ_JAHGAW010000001.1"/>
</dbReference>
<name>A0A9X1AJI1_9SPHN</name>
<dbReference type="InterPro" id="IPR011042">
    <property type="entry name" value="6-blade_b-propeller_TolB-like"/>
</dbReference>
<organism evidence="3 4">
    <name type="scientific">Sphingobium nicotianae</name>
    <dbReference type="NCBI Taxonomy" id="2782607"/>
    <lineage>
        <taxon>Bacteria</taxon>
        <taxon>Pseudomonadati</taxon>
        <taxon>Pseudomonadota</taxon>
        <taxon>Alphaproteobacteria</taxon>
        <taxon>Sphingomonadales</taxon>
        <taxon>Sphingomonadaceae</taxon>
        <taxon>Sphingobium</taxon>
    </lineage>
</organism>
<sequence length="710" mass="74515">MLRRLPLKTVLIVGLLALLASLGGIWLLMRLAVVPPTKFGWPAEMTIVAGNGARGHVDGDGTQARFSDPFAVAIDAGGTLYVADAGDTNRIRKIDRDGRVTTLPGAFDTPSGLALDKAGNLIVADTGANAIFRISPAGEVTMIAGDGIAGFRDGPASQARFNGPIGVAVDAEGNIYVADTYNDRIRRIRSNGEVTTLAGGASPGFADGQGRDAAFDTPCGLALDRSGALLVADMGNDAIRRVGTDGRVSTLAHSLPDERDGALKAPVGLAQTWDGYVYISSFRRGRIVQMAPSGALRILTGRGATLQGNDAIRLASPAGLALDEGGALYVADASKYAVVRLSPHHGPGAAGAAPALRTAPPALVRAAAFPWPVRPQNAWHEVVGDMGEVRGNYLGESRDHIHAGLDIHAGVGETAVAVADEKIADPLPNWNFDGLSEGLRVDAMTYIHIRVGRTASGVPLDPGRFQLISDADGRLIRVRVKRGTRFRVGDPLGTVNRMAHVHLELGPPGGQINAMALRFVGFSDHVAPTIERVQILDGTGQPLSEQRQGRLVVPVDSTGLSIVADAWDQVDDNAPRRRLGLYRAGFQILRADGTPMPGYERPQVNLLFDRVPLDADVARIAYASASGDAVHSDQPTRFLYVVTNHVGDGFARTDAWSPAGLAPGDYIVRILAADFAGNTAQANRDLPITVQGIAGGAAAVSPLAAARPRS</sequence>
<protein>
    <recommendedName>
        <fullName evidence="5">Gluconolaconase</fullName>
    </recommendedName>
</protein>
<keyword evidence="4" id="KW-1185">Reference proteome</keyword>
<accession>A0A9X1AJI1</accession>
<reference evidence="3" key="1">
    <citation type="submission" date="2021-05" db="EMBL/GenBank/DDBJ databases">
        <title>Genome of Sphingobium sp. strain.</title>
        <authorList>
            <person name="Fan R."/>
        </authorList>
    </citation>
    <scope>NUCLEOTIDE SEQUENCE</scope>
    <source>
        <strain evidence="3">H33</strain>
    </source>
</reference>
<dbReference type="PANTHER" id="PTHR13833:SF71">
    <property type="entry name" value="NHL DOMAIN-CONTAINING PROTEIN"/>
    <property type="match status" value="1"/>
</dbReference>
<feature type="repeat" description="NHL" evidence="2">
    <location>
        <begin position="161"/>
        <end position="191"/>
    </location>
</feature>
<gene>
    <name evidence="3" type="ORF">KK488_01590</name>
</gene>
<dbReference type="InterPro" id="IPR011055">
    <property type="entry name" value="Dup_hybrid_motif"/>
</dbReference>
<dbReference type="Gene3D" id="2.40.10.500">
    <property type="match status" value="1"/>
</dbReference>
<dbReference type="Pfam" id="PF01436">
    <property type="entry name" value="NHL"/>
    <property type="match status" value="1"/>
</dbReference>
<dbReference type="SUPFAM" id="SSF101898">
    <property type="entry name" value="NHL repeat"/>
    <property type="match status" value="1"/>
</dbReference>
<evidence type="ECO:0000313" key="4">
    <source>
        <dbReference type="Proteomes" id="UP001138757"/>
    </source>
</evidence>
<dbReference type="PANTHER" id="PTHR13833">
    <property type="match status" value="1"/>
</dbReference>
<evidence type="ECO:0008006" key="5">
    <source>
        <dbReference type="Google" id="ProtNLM"/>
    </source>
</evidence>
<dbReference type="EMBL" id="JAHGAW010000001">
    <property type="protein sequence ID" value="MBT2185634.1"/>
    <property type="molecule type" value="Genomic_DNA"/>
</dbReference>
<dbReference type="InterPro" id="IPR001258">
    <property type="entry name" value="NHL_repeat"/>
</dbReference>